<organism evidence="1 3">
    <name type="scientific">Candidatus Chlorohelix allophototropha</name>
    <dbReference type="NCBI Taxonomy" id="3003348"/>
    <lineage>
        <taxon>Bacteria</taxon>
        <taxon>Bacillati</taxon>
        <taxon>Chloroflexota</taxon>
        <taxon>Chloroflexia</taxon>
        <taxon>Candidatus Chloroheliales</taxon>
        <taxon>Candidatus Chloroheliaceae</taxon>
        <taxon>Candidatus Chlorohelix</taxon>
    </lineage>
</organism>
<name>A0A8T7LWR8_9CHLR</name>
<evidence type="ECO:0000313" key="1">
    <source>
        <dbReference type="EMBL" id="NWJ44652.1"/>
    </source>
</evidence>
<keyword evidence="4" id="KW-1185">Reference proteome</keyword>
<dbReference type="EMBL" id="CP128399">
    <property type="protein sequence ID" value="WJW66541.1"/>
    <property type="molecule type" value="Genomic_DNA"/>
</dbReference>
<dbReference type="Proteomes" id="UP001431572">
    <property type="component" value="Chromosome 1"/>
</dbReference>
<proteinExistence type="predicted"/>
<accession>A0A8T7LWR8</accession>
<dbReference type="RefSeq" id="WP_341468430.1">
    <property type="nucleotide sequence ID" value="NZ_CP128399.1"/>
</dbReference>
<gene>
    <name evidence="1" type="ORF">HXX08_02120</name>
    <name evidence="2" type="ORF">OZ401_002344</name>
</gene>
<evidence type="ECO:0000313" key="3">
    <source>
        <dbReference type="Proteomes" id="UP000521676"/>
    </source>
</evidence>
<dbReference type="EMBL" id="JACATZ010000001">
    <property type="protein sequence ID" value="NWJ44652.1"/>
    <property type="molecule type" value="Genomic_DNA"/>
</dbReference>
<reference evidence="2" key="2">
    <citation type="journal article" date="2024" name="Nature">
        <title>Anoxygenic phototroph of the Chloroflexota uses a type I reaction centre.</title>
        <authorList>
            <person name="Tsuji J.M."/>
            <person name="Shaw N.A."/>
            <person name="Nagashima S."/>
            <person name="Venkiteswaran J.J."/>
            <person name="Schiff S.L."/>
            <person name="Watanabe T."/>
            <person name="Fukui M."/>
            <person name="Hanada S."/>
            <person name="Tank M."/>
            <person name="Neufeld J.D."/>
        </authorList>
    </citation>
    <scope>NUCLEOTIDE SEQUENCE</scope>
    <source>
        <strain evidence="2">L227-S17</strain>
    </source>
</reference>
<protein>
    <submittedName>
        <fullName evidence="1">Uncharacterized protein</fullName>
    </submittedName>
</protein>
<dbReference type="AlphaFoldDB" id="A0A8T7LWR8"/>
<sequence>MTAELDAAFNITDLISFKDLQIGSSESTKFGSEYLHCNDLLVTNATYLTFFAL</sequence>
<reference evidence="1 3" key="1">
    <citation type="submission" date="2020-06" db="EMBL/GenBank/DDBJ databases">
        <title>Anoxygenic phototrophic Chloroflexota member uses a Type I reaction center.</title>
        <authorList>
            <person name="Tsuji J.M."/>
            <person name="Shaw N.A."/>
            <person name="Nagashima S."/>
            <person name="Venkiteswaran J."/>
            <person name="Schiff S.L."/>
            <person name="Hanada S."/>
            <person name="Tank M."/>
            <person name="Neufeld J.D."/>
        </authorList>
    </citation>
    <scope>NUCLEOTIDE SEQUENCE [LARGE SCALE GENOMIC DNA]</scope>
    <source>
        <strain evidence="1">L227-S17</strain>
    </source>
</reference>
<evidence type="ECO:0000313" key="2">
    <source>
        <dbReference type="EMBL" id="WJW66541.1"/>
    </source>
</evidence>
<evidence type="ECO:0000313" key="4">
    <source>
        <dbReference type="Proteomes" id="UP001431572"/>
    </source>
</evidence>
<dbReference type="Proteomes" id="UP000521676">
    <property type="component" value="Unassembled WGS sequence"/>
</dbReference>